<sequence>MDISAVRAYGAQSQTQPLTIMTTTYAVNVSGIAPSTTEAQLHDFFTFCGKISSIDYQGKTAVINFEKPSAAKTALMLNGGTLDGATLSVTSDVVHEDEERSASREGHPIEQTDKPRAGIVAEILAKGYILSDHILQQAIEIDAKQGISKRFLNYIHSLDTTLGARALGPDQTISGKLQTSVNEAVQQAKAVDEQKGFTKTATDYYAKAIASPFGQKVRAFYTTTSKQVQDIHEEARRLAEQHKAEFHKSTSPAPAAEGSSVQLEPVKQAAPADV</sequence>
<accession>A0A369JBA9</accession>
<dbReference type="SMART" id="SM00360">
    <property type="entry name" value="RRM"/>
    <property type="match status" value="1"/>
</dbReference>
<protein>
    <submittedName>
        <fullName evidence="4">Protein vip1</fullName>
    </submittedName>
</protein>
<evidence type="ECO:0000313" key="4">
    <source>
        <dbReference type="EMBL" id="RDB17897.1"/>
    </source>
</evidence>
<proteinExistence type="predicted"/>
<feature type="region of interest" description="Disordered" evidence="2">
    <location>
        <begin position="240"/>
        <end position="274"/>
    </location>
</feature>
<dbReference type="PROSITE" id="PS50102">
    <property type="entry name" value="RRM"/>
    <property type="match status" value="1"/>
</dbReference>
<dbReference type="Gene3D" id="3.30.70.330">
    <property type="match status" value="1"/>
</dbReference>
<dbReference type="FunCoup" id="A0A369JBA9">
    <property type="interactions" value="74"/>
</dbReference>
<gene>
    <name evidence="4" type="primary">vip1</name>
    <name evidence="4" type="ORF">Hypma_000800</name>
</gene>
<dbReference type="InterPro" id="IPR000504">
    <property type="entry name" value="RRM_dom"/>
</dbReference>
<feature type="domain" description="RRM" evidence="3">
    <location>
        <begin position="25"/>
        <end position="89"/>
    </location>
</feature>
<dbReference type="PANTHER" id="PTHR32343:SF10">
    <property type="entry name" value="RNA-BINDING REGION RNP-1 DOMAIN-CONTAINING PROTEIN"/>
    <property type="match status" value="1"/>
</dbReference>
<evidence type="ECO:0000313" key="5">
    <source>
        <dbReference type="Proteomes" id="UP000076154"/>
    </source>
</evidence>
<dbReference type="PANTHER" id="PTHR32343">
    <property type="entry name" value="SERINE/ARGININE-RICH SPLICING FACTOR"/>
    <property type="match status" value="1"/>
</dbReference>
<dbReference type="EMBL" id="LUEZ02000107">
    <property type="protein sequence ID" value="RDB17897.1"/>
    <property type="molecule type" value="Genomic_DNA"/>
</dbReference>
<dbReference type="STRING" id="39966.A0A369JBA9"/>
<name>A0A369JBA9_HYPMA</name>
<organism evidence="4 5">
    <name type="scientific">Hypsizygus marmoreus</name>
    <name type="common">White beech mushroom</name>
    <name type="synonym">Agaricus marmoreus</name>
    <dbReference type="NCBI Taxonomy" id="39966"/>
    <lineage>
        <taxon>Eukaryota</taxon>
        <taxon>Fungi</taxon>
        <taxon>Dikarya</taxon>
        <taxon>Basidiomycota</taxon>
        <taxon>Agaricomycotina</taxon>
        <taxon>Agaricomycetes</taxon>
        <taxon>Agaricomycetidae</taxon>
        <taxon>Agaricales</taxon>
        <taxon>Tricholomatineae</taxon>
        <taxon>Lyophyllaceae</taxon>
        <taxon>Hypsizygus</taxon>
    </lineage>
</organism>
<keyword evidence="1" id="KW-0694">RNA-binding</keyword>
<evidence type="ECO:0000256" key="1">
    <source>
        <dbReference type="PROSITE-ProRule" id="PRU00176"/>
    </source>
</evidence>
<dbReference type="SUPFAM" id="SSF54928">
    <property type="entry name" value="RNA-binding domain, RBD"/>
    <property type="match status" value="1"/>
</dbReference>
<reference evidence="4" key="1">
    <citation type="submission" date="2018-04" db="EMBL/GenBank/DDBJ databases">
        <title>Whole genome sequencing of Hypsizygus marmoreus.</title>
        <authorList>
            <person name="Choi I.-G."/>
            <person name="Min B."/>
            <person name="Kim J.-G."/>
            <person name="Kim S."/>
            <person name="Oh Y.-L."/>
            <person name="Kong W.-S."/>
            <person name="Park H."/>
            <person name="Jeong J."/>
            <person name="Song E.-S."/>
        </authorList>
    </citation>
    <scope>NUCLEOTIDE SEQUENCE [LARGE SCALE GENOMIC DNA]</scope>
    <source>
        <strain evidence="4">51987-8</strain>
    </source>
</reference>
<evidence type="ECO:0000259" key="3">
    <source>
        <dbReference type="PROSITE" id="PS50102"/>
    </source>
</evidence>
<dbReference type="InterPro" id="IPR012677">
    <property type="entry name" value="Nucleotide-bd_a/b_plait_sf"/>
</dbReference>
<keyword evidence="5" id="KW-1185">Reference proteome</keyword>
<dbReference type="Proteomes" id="UP000076154">
    <property type="component" value="Unassembled WGS sequence"/>
</dbReference>
<dbReference type="Pfam" id="PF00076">
    <property type="entry name" value="RRM_1"/>
    <property type="match status" value="1"/>
</dbReference>
<dbReference type="AlphaFoldDB" id="A0A369JBA9"/>
<evidence type="ECO:0000256" key="2">
    <source>
        <dbReference type="SAM" id="MobiDB-lite"/>
    </source>
</evidence>
<comment type="caution">
    <text evidence="4">The sequence shown here is derived from an EMBL/GenBank/DDBJ whole genome shotgun (WGS) entry which is preliminary data.</text>
</comment>
<dbReference type="InterPro" id="IPR035979">
    <property type="entry name" value="RBD_domain_sf"/>
</dbReference>
<dbReference type="OrthoDB" id="7763451at2759"/>
<dbReference type="GO" id="GO:0003723">
    <property type="term" value="F:RNA binding"/>
    <property type="evidence" value="ECO:0007669"/>
    <property type="project" value="UniProtKB-UniRule"/>
</dbReference>
<dbReference type="InParanoid" id="A0A369JBA9"/>